<name>A0A1Y2A165_9FUNG</name>
<dbReference type="Proteomes" id="UP000193920">
    <property type="component" value="Unassembled WGS sequence"/>
</dbReference>
<evidence type="ECO:0000256" key="9">
    <source>
        <dbReference type="ARBA" id="ARBA00047490"/>
    </source>
</evidence>
<dbReference type="OrthoDB" id="728at2759"/>
<comment type="caution">
    <text evidence="13">The sequence shown here is derived from an EMBL/GenBank/DDBJ whole genome shotgun (WGS) entry which is preliminary data.</text>
</comment>
<dbReference type="Pfam" id="PF00291">
    <property type="entry name" value="PALP"/>
    <property type="match status" value="1"/>
</dbReference>
<evidence type="ECO:0000256" key="10">
    <source>
        <dbReference type="PROSITE-ProRule" id="PRU00703"/>
    </source>
</evidence>
<dbReference type="SUPFAM" id="SSF53686">
    <property type="entry name" value="Tryptophan synthase beta subunit-like PLP-dependent enzymes"/>
    <property type="match status" value="1"/>
</dbReference>
<dbReference type="InterPro" id="IPR050214">
    <property type="entry name" value="Cys_Synth/Cystath_Beta-Synth"/>
</dbReference>
<evidence type="ECO:0000256" key="11">
    <source>
        <dbReference type="RuleBase" id="RU361204"/>
    </source>
</evidence>
<dbReference type="UniPathway" id="UPA00136">
    <property type="reaction ID" value="UER00201"/>
</dbReference>
<dbReference type="PROSITE" id="PS00901">
    <property type="entry name" value="CYS_SYNTHASE"/>
    <property type="match status" value="1"/>
</dbReference>
<comment type="pathway">
    <text evidence="2">Amino-acid biosynthesis; L-cysteine biosynthesis; L-cysteine from L-homocysteine and L-serine: step 1/2.</text>
</comment>
<reference evidence="13 14" key="1">
    <citation type="submission" date="2016-08" db="EMBL/GenBank/DDBJ databases">
        <title>A Parts List for Fungal Cellulosomes Revealed by Comparative Genomics.</title>
        <authorList>
            <consortium name="DOE Joint Genome Institute"/>
            <person name="Haitjema C.H."/>
            <person name="Gilmore S.P."/>
            <person name="Henske J.K."/>
            <person name="Solomon K.V."/>
            <person name="De Groot R."/>
            <person name="Kuo A."/>
            <person name="Mondo S.J."/>
            <person name="Salamov A.A."/>
            <person name="Labutti K."/>
            <person name="Zhao Z."/>
            <person name="Chiniquy J."/>
            <person name="Barry K."/>
            <person name="Brewer H.M."/>
            <person name="Purvine S.O."/>
            <person name="Wright A.T."/>
            <person name="Boxma B."/>
            <person name="Van Alen T."/>
            <person name="Hackstein J.H."/>
            <person name="Baker S.E."/>
            <person name="Grigoriev I.V."/>
            <person name="O'Malley M.A."/>
        </authorList>
    </citation>
    <scope>NUCLEOTIDE SEQUENCE [LARGE SCALE GENOMIC DNA]</scope>
    <source>
        <strain evidence="13 14">G1</strain>
    </source>
</reference>
<dbReference type="Gene3D" id="3.10.580.10">
    <property type="entry name" value="CBS-domain"/>
    <property type="match status" value="1"/>
</dbReference>
<dbReference type="FunFam" id="3.40.50.1100:FF:000118">
    <property type="entry name" value="Related to CYS4-cystathionine beta-synthase"/>
    <property type="match status" value="1"/>
</dbReference>
<organism evidence="13 14">
    <name type="scientific">Neocallimastix californiae</name>
    <dbReference type="NCBI Taxonomy" id="1754190"/>
    <lineage>
        <taxon>Eukaryota</taxon>
        <taxon>Fungi</taxon>
        <taxon>Fungi incertae sedis</taxon>
        <taxon>Chytridiomycota</taxon>
        <taxon>Chytridiomycota incertae sedis</taxon>
        <taxon>Neocallimastigomycetes</taxon>
        <taxon>Neocallimastigales</taxon>
        <taxon>Neocallimastigaceae</taxon>
        <taxon>Neocallimastix</taxon>
    </lineage>
</organism>
<dbReference type="GO" id="GO:0006535">
    <property type="term" value="P:cysteine biosynthetic process from serine"/>
    <property type="evidence" value="ECO:0007669"/>
    <property type="project" value="UniProtKB-UniRule"/>
</dbReference>
<dbReference type="EC" id="4.2.1.22" evidence="4 11"/>
<dbReference type="InterPro" id="IPR001216">
    <property type="entry name" value="P-phosphate_BS"/>
</dbReference>
<dbReference type="PROSITE" id="PS51371">
    <property type="entry name" value="CBS"/>
    <property type="match status" value="1"/>
</dbReference>
<dbReference type="Gene3D" id="3.40.50.1100">
    <property type="match status" value="2"/>
</dbReference>
<keyword evidence="11" id="KW-0198">Cysteine biosynthesis</keyword>
<dbReference type="GO" id="GO:0004122">
    <property type="term" value="F:cystathionine beta-synthase activity"/>
    <property type="evidence" value="ECO:0007669"/>
    <property type="project" value="UniProtKB-UniRule"/>
</dbReference>
<keyword evidence="11" id="KW-0028">Amino-acid biosynthesis</keyword>
<evidence type="ECO:0000256" key="1">
    <source>
        <dbReference type="ARBA" id="ARBA00001933"/>
    </source>
</evidence>
<evidence type="ECO:0000256" key="8">
    <source>
        <dbReference type="ARBA" id="ARBA00026192"/>
    </source>
</evidence>
<evidence type="ECO:0000256" key="4">
    <source>
        <dbReference type="ARBA" id="ARBA00012041"/>
    </source>
</evidence>
<evidence type="ECO:0000259" key="12">
    <source>
        <dbReference type="PROSITE" id="PS51371"/>
    </source>
</evidence>
<dbReference type="EMBL" id="MCOG01000334">
    <property type="protein sequence ID" value="ORY16198.1"/>
    <property type="molecule type" value="Genomic_DNA"/>
</dbReference>
<dbReference type="SUPFAM" id="SSF54631">
    <property type="entry name" value="CBS-domain pair"/>
    <property type="match status" value="1"/>
</dbReference>
<comment type="catalytic activity">
    <reaction evidence="9 11">
        <text>L-homocysteine + L-serine = L,L-cystathionine + H2O</text>
        <dbReference type="Rhea" id="RHEA:10112"/>
        <dbReference type="ChEBI" id="CHEBI:15377"/>
        <dbReference type="ChEBI" id="CHEBI:33384"/>
        <dbReference type="ChEBI" id="CHEBI:58161"/>
        <dbReference type="ChEBI" id="CHEBI:58199"/>
        <dbReference type="EC" id="4.2.1.22"/>
    </reaction>
</comment>
<evidence type="ECO:0000256" key="2">
    <source>
        <dbReference type="ARBA" id="ARBA00005003"/>
    </source>
</evidence>
<evidence type="ECO:0000256" key="7">
    <source>
        <dbReference type="ARBA" id="ARBA00023239"/>
    </source>
</evidence>
<dbReference type="STRING" id="1754190.A0A1Y2A165"/>
<keyword evidence="14" id="KW-1185">Reference proteome</keyword>
<dbReference type="InterPro" id="IPR046342">
    <property type="entry name" value="CBS_dom_sf"/>
</dbReference>
<dbReference type="NCBIfam" id="TIGR01137">
    <property type="entry name" value="cysta_beta"/>
    <property type="match status" value="1"/>
</dbReference>
<dbReference type="AlphaFoldDB" id="A0A1Y2A165"/>
<protein>
    <recommendedName>
        <fullName evidence="8 11">Cystathionine beta-synthase</fullName>
        <ecNumber evidence="4 11">4.2.1.22</ecNumber>
    </recommendedName>
</protein>
<evidence type="ECO:0000256" key="3">
    <source>
        <dbReference type="ARBA" id="ARBA00007103"/>
    </source>
</evidence>
<comment type="similarity">
    <text evidence="3 11">Belongs to the cysteine synthase/cystathionine beta-synthase family.</text>
</comment>
<dbReference type="CDD" id="cd01561">
    <property type="entry name" value="CBS_like"/>
    <property type="match status" value="1"/>
</dbReference>
<dbReference type="InterPro" id="IPR001926">
    <property type="entry name" value="TrpB-like_PALP"/>
</dbReference>
<dbReference type="GO" id="GO:0005737">
    <property type="term" value="C:cytoplasm"/>
    <property type="evidence" value="ECO:0007669"/>
    <property type="project" value="InterPro"/>
</dbReference>
<accession>A0A1Y2A165</accession>
<dbReference type="GO" id="GO:0019343">
    <property type="term" value="P:cysteine biosynthetic process via cystathionine"/>
    <property type="evidence" value="ECO:0007669"/>
    <property type="project" value="UniProtKB-UniRule"/>
</dbReference>
<sequence>MSQQQPKILNSILEAIGNTPLVRLNKIPQSLGVECEVLVKCEWFNAGGSVKDRIGIRMIEDAEKKGILKPGSTIIEPTSGNTGIGLALAGAVKGYRVIITLPEKMSKEKCDVLKAFGAEIYRTPTEAAWDSPESHIGVAKRLNKEIPNSVILDQYGNPSNPLAHYEGTGEEIVRDTEGKLDYFFASAGTGGTITGVAHKLKEKIPNVKVVGIDPNGSILAKPESLNKKGIFAYKVEGIGYDFIPDVLDYQYIDEWIKSDDKESFVMSRRLIREEGLLCGGSAGATVYSALKYAKEHNLQKSDRIVILLADSVRNYMTKFLDERWMENNDFYETTARKNVESNYGNATISDLGLSPVKTISYDTTIEAAYEMIKNEDKLQLPIVDEDGKINKFVSVRSILDSISEGKQSFNDPVSKISTKFTLDNSLSVDTPLTKAITLFDKESVVYAVDKNNDVYEVKSINLLNFLTKKRKLN</sequence>
<dbReference type="Pfam" id="PF00571">
    <property type="entry name" value="CBS"/>
    <property type="match status" value="1"/>
</dbReference>
<keyword evidence="7 11" id="KW-0456">Lyase</keyword>
<gene>
    <name evidence="13" type="ORF">LY90DRAFT_436258</name>
</gene>
<evidence type="ECO:0000313" key="13">
    <source>
        <dbReference type="EMBL" id="ORY16198.1"/>
    </source>
</evidence>
<keyword evidence="5 11" id="KW-0663">Pyridoxal phosphate</keyword>
<comment type="cofactor">
    <cofactor evidence="1 11">
        <name>pyridoxal 5'-phosphate</name>
        <dbReference type="ChEBI" id="CHEBI:597326"/>
    </cofactor>
</comment>
<evidence type="ECO:0000313" key="14">
    <source>
        <dbReference type="Proteomes" id="UP000193920"/>
    </source>
</evidence>
<proteinExistence type="inferred from homology"/>
<dbReference type="PANTHER" id="PTHR10314">
    <property type="entry name" value="CYSTATHIONINE BETA-SYNTHASE"/>
    <property type="match status" value="1"/>
</dbReference>
<evidence type="ECO:0000256" key="6">
    <source>
        <dbReference type="ARBA" id="ARBA00023122"/>
    </source>
</evidence>
<dbReference type="FunFam" id="3.40.50.1100:FF:000003">
    <property type="entry name" value="Cystathionine beta-synthase"/>
    <property type="match status" value="1"/>
</dbReference>
<evidence type="ECO:0000256" key="5">
    <source>
        <dbReference type="ARBA" id="ARBA00022898"/>
    </source>
</evidence>
<dbReference type="InterPro" id="IPR036052">
    <property type="entry name" value="TrpB-like_PALP_sf"/>
</dbReference>
<keyword evidence="6 10" id="KW-0129">CBS domain</keyword>
<dbReference type="InterPro" id="IPR005857">
    <property type="entry name" value="Cysta_beta_synth"/>
</dbReference>
<feature type="domain" description="CBS" evidence="12">
    <location>
        <begin position="352"/>
        <end position="408"/>
    </location>
</feature>
<dbReference type="InterPro" id="IPR000644">
    <property type="entry name" value="CBS_dom"/>
</dbReference>